<dbReference type="SUPFAM" id="SSF103506">
    <property type="entry name" value="Mitochondrial carrier"/>
    <property type="match status" value="1"/>
</dbReference>
<organism evidence="5 6">
    <name type="scientific">Zingiber officinale</name>
    <name type="common">Ginger</name>
    <name type="synonym">Amomum zingiber</name>
    <dbReference type="NCBI Taxonomy" id="94328"/>
    <lineage>
        <taxon>Eukaryota</taxon>
        <taxon>Viridiplantae</taxon>
        <taxon>Streptophyta</taxon>
        <taxon>Embryophyta</taxon>
        <taxon>Tracheophyta</taxon>
        <taxon>Spermatophyta</taxon>
        <taxon>Magnoliopsida</taxon>
        <taxon>Liliopsida</taxon>
        <taxon>Zingiberales</taxon>
        <taxon>Zingiberaceae</taxon>
        <taxon>Zingiber</taxon>
    </lineage>
</organism>
<evidence type="ECO:0000256" key="2">
    <source>
        <dbReference type="ARBA" id="ARBA00022692"/>
    </source>
</evidence>
<keyword evidence="4" id="KW-1133">Transmembrane helix</keyword>
<comment type="caution">
    <text evidence="5">The sequence shown here is derived from an EMBL/GenBank/DDBJ whole genome shotgun (WGS) entry which is preliminary data.</text>
</comment>
<dbReference type="InterPro" id="IPR023395">
    <property type="entry name" value="MCP_dom_sf"/>
</dbReference>
<keyword evidence="3 4" id="KW-0472">Membrane</keyword>
<proteinExistence type="predicted"/>
<keyword evidence="2 4" id="KW-0812">Transmembrane</keyword>
<dbReference type="Gene3D" id="1.50.40.10">
    <property type="entry name" value="Mitochondrial carrier domain"/>
    <property type="match status" value="1"/>
</dbReference>
<protein>
    <submittedName>
        <fullName evidence="5">Uncharacterized protein</fullName>
    </submittedName>
</protein>
<dbReference type="AlphaFoldDB" id="A0A8J5KM46"/>
<evidence type="ECO:0000313" key="6">
    <source>
        <dbReference type="Proteomes" id="UP000734854"/>
    </source>
</evidence>
<reference evidence="5 6" key="1">
    <citation type="submission" date="2020-08" db="EMBL/GenBank/DDBJ databases">
        <title>Plant Genome Project.</title>
        <authorList>
            <person name="Zhang R.-G."/>
        </authorList>
    </citation>
    <scope>NUCLEOTIDE SEQUENCE [LARGE SCALE GENOMIC DNA]</scope>
    <source>
        <tissue evidence="5">Rhizome</tissue>
    </source>
</reference>
<dbReference type="Proteomes" id="UP000734854">
    <property type="component" value="Unassembled WGS sequence"/>
</dbReference>
<dbReference type="EMBL" id="JACMSC010000016">
    <property type="protein sequence ID" value="KAG6482028.1"/>
    <property type="molecule type" value="Genomic_DNA"/>
</dbReference>
<name>A0A8J5KM46_ZINOF</name>
<accession>A0A8J5KM46</accession>
<evidence type="ECO:0000256" key="4">
    <source>
        <dbReference type="SAM" id="Phobius"/>
    </source>
</evidence>
<evidence type="ECO:0000256" key="3">
    <source>
        <dbReference type="ARBA" id="ARBA00023136"/>
    </source>
</evidence>
<dbReference type="InterPro" id="IPR018108">
    <property type="entry name" value="MCP_transmembrane"/>
</dbReference>
<keyword evidence="6" id="KW-1185">Reference proteome</keyword>
<dbReference type="GO" id="GO:0016020">
    <property type="term" value="C:membrane"/>
    <property type="evidence" value="ECO:0007669"/>
    <property type="project" value="UniProtKB-SubCell"/>
</dbReference>
<feature type="transmembrane region" description="Helical" evidence="4">
    <location>
        <begin position="54"/>
        <end position="73"/>
    </location>
</feature>
<evidence type="ECO:0000256" key="1">
    <source>
        <dbReference type="ARBA" id="ARBA00004141"/>
    </source>
</evidence>
<comment type="subcellular location">
    <subcellularLocation>
        <location evidence="1">Membrane</location>
        <topology evidence="1">Multi-pass membrane protein</topology>
    </subcellularLocation>
</comment>
<gene>
    <name evidence="5" type="ORF">ZIOFF_058655</name>
</gene>
<dbReference type="Pfam" id="PF00153">
    <property type="entry name" value="Mito_carr"/>
    <property type="match status" value="1"/>
</dbReference>
<evidence type="ECO:0000313" key="5">
    <source>
        <dbReference type="EMBL" id="KAG6482028.1"/>
    </source>
</evidence>
<sequence>MVGVTFSYPLDTLHIHLQQPSSTPASSNSFALARRSLPTVDLLRSIVPREGLTVLYHGMVALLTSVSFQVLGIKRKMFAKKRYVEKALMKKT</sequence>